<organism evidence="2 3">
    <name type="scientific">Leishmania orientalis</name>
    <dbReference type="NCBI Taxonomy" id="2249476"/>
    <lineage>
        <taxon>Eukaryota</taxon>
        <taxon>Discoba</taxon>
        <taxon>Euglenozoa</taxon>
        <taxon>Kinetoplastea</taxon>
        <taxon>Metakinetoplastina</taxon>
        <taxon>Trypanosomatida</taxon>
        <taxon>Trypanosomatidae</taxon>
        <taxon>Leishmaniinae</taxon>
        <taxon>Leishmania</taxon>
    </lineage>
</organism>
<dbReference type="KEGG" id="loi:92360312"/>
<dbReference type="Proteomes" id="UP000674143">
    <property type="component" value="Chromosome 25"/>
</dbReference>
<evidence type="ECO:0000313" key="3">
    <source>
        <dbReference type="Proteomes" id="UP000674143"/>
    </source>
</evidence>
<feature type="region of interest" description="Disordered" evidence="1">
    <location>
        <begin position="475"/>
        <end position="502"/>
    </location>
</feature>
<dbReference type="GeneID" id="92360312"/>
<dbReference type="AlphaFoldDB" id="A0A836HG25"/>
<protein>
    <submittedName>
        <fullName evidence="2">Uncharacterized protein</fullName>
    </submittedName>
</protein>
<gene>
    <name evidence="2" type="ORF">LSCM4_04393</name>
</gene>
<comment type="caution">
    <text evidence="2">The sequence shown here is derived from an EMBL/GenBank/DDBJ whole genome shotgun (WGS) entry which is preliminary data.</text>
</comment>
<feature type="compositionally biased region" description="Polar residues" evidence="1">
    <location>
        <begin position="491"/>
        <end position="502"/>
    </location>
</feature>
<dbReference type="EMBL" id="JAFHLR010000025">
    <property type="protein sequence ID" value="KAG5477176.1"/>
    <property type="molecule type" value="Genomic_DNA"/>
</dbReference>
<evidence type="ECO:0000313" key="2">
    <source>
        <dbReference type="EMBL" id="KAG5477176.1"/>
    </source>
</evidence>
<evidence type="ECO:0000256" key="1">
    <source>
        <dbReference type="SAM" id="MobiDB-lite"/>
    </source>
</evidence>
<feature type="region of interest" description="Disordered" evidence="1">
    <location>
        <begin position="428"/>
        <end position="449"/>
    </location>
</feature>
<keyword evidence="3" id="KW-1185">Reference proteome</keyword>
<reference evidence="2 3" key="1">
    <citation type="submission" date="2021-02" db="EMBL/GenBank/DDBJ databases">
        <title>Leishmania (Mundinia) orientalis Genome sequencing and assembly.</title>
        <authorList>
            <person name="Almutairi H."/>
            <person name="Gatherer D."/>
        </authorList>
    </citation>
    <scope>NUCLEOTIDE SEQUENCE [LARGE SCALE GENOMIC DNA]</scope>
    <source>
        <strain evidence="2">LSCM4</strain>
    </source>
</reference>
<name>A0A836HG25_9TRYP</name>
<proteinExistence type="predicted"/>
<accession>A0A836HG25</accession>
<feature type="compositionally biased region" description="Low complexity" evidence="1">
    <location>
        <begin position="475"/>
        <end position="484"/>
    </location>
</feature>
<sequence>MPFLQWRSAPTTALATRDKTPKVLSEASTAVEICGSKSVDATSTAIGDENDVGWPALSVLHVFHLVHVAVTADAGVSACVDEMSTAELVTSVRRLLCMGQLSSSNVATSTSKQEVVSPCVARALLLRLRELVGAHERFLAWMHTRSMGAVSGELQIVDAEETFLDDAAAFARTLPLPDVPPTSALSPSAAERCAPSKRSSYAQLLSSNLYAISTFVDVSAAAATGVPPRAPASPSPALRGGFHFPPKPLETAALTLMYYLIALTVDVLEGSVLYCYRLTNPHVAHAGDSERVRLLQRSVDLPTTSAPSARFSASPSAPVAASSLHAILCTVLQEEGSRLLERLLRYEQREGGYQCESADMGPTHHRLLTRHVLRRLGHLFFHPLRIDLDYTGITSHATAAVASDHTDATLVTWMAEQLQRMMHLSIPTAGREGPDRTSQDFPEPLAGEASRPCRFEAESLAELLRLLAARMDAGASPSPSAGAGECDGYRGTNSGRSGSTARHASATAEGSLSFSSVPEYAMLFSLVVEAAGAQGGGGALTHCLARETLKAREYVVGYARHLATK</sequence>
<dbReference type="RefSeq" id="XP_067062587.1">
    <property type="nucleotide sequence ID" value="XM_067206378.1"/>
</dbReference>